<gene>
    <name evidence="1" type="ORF">F6I03_04445</name>
</gene>
<name>A0A5N1GJG4_9LACT</name>
<dbReference type="RefSeq" id="WP_070430668.1">
    <property type="nucleotide sequence ID" value="NZ_VYWO01000002.1"/>
</dbReference>
<reference evidence="1 2" key="1">
    <citation type="submission" date="2019-09" db="EMBL/GenBank/DDBJ databases">
        <title>Draft genome sequence assemblies of isolates from the urinary tract.</title>
        <authorList>
            <person name="Mores C.R."/>
            <person name="Putonti C."/>
            <person name="Wolfe A.J."/>
        </authorList>
    </citation>
    <scope>NUCLEOTIDE SEQUENCE [LARGE SCALE GENOMIC DNA]</scope>
    <source>
        <strain evidence="1 2">UMB623</strain>
    </source>
</reference>
<evidence type="ECO:0000313" key="2">
    <source>
        <dbReference type="Proteomes" id="UP000327148"/>
    </source>
</evidence>
<dbReference type="Proteomes" id="UP000327148">
    <property type="component" value="Unassembled WGS sequence"/>
</dbReference>
<dbReference type="AlphaFoldDB" id="A0A5N1GJG4"/>
<proteinExistence type="predicted"/>
<comment type="caution">
    <text evidence="1">The sequence shown here is derived from an EMBL/GenBank/DDBJ whole genome shotgun (WGS) entry which is preliminary data.</text>
</comment>
<organism evidence="1 2">
    <name type="scientific">Aerococcus sanguinicola</name>
    <dbReference type="NCBI Taxonomy" id="119206"/>
    <lineage>
        <taxon>Bacteria</taxon>
        <taxon>Bacillati</taxon>
        <taxon>Bacillota</taxon>
        <taxon>Bacilli</taxon>
        <taxon>Lactobacillales</taxon>
        <taxon>Aerococcaceae</taxon>
        <taxon>Aerococcus</taxon>
    </lineage>
</organism>
<dbReference type="EMBL" id="VYWO01000002">
    <property type="protein sequence ID" value="KAA9301125.1"/>
    <property type="molecule type" value="Genomic_DNA"/>
</dbReference>
<protein>
    <submittedName>
        <fullName evidence="1">Uncharacterized protein</fullName>
    </submittedName>
</protein>
<evidence type="ECO:0000313" key="1">
    <source>
        <dbReference type="EMBL" id="KAA9301125.1"/>
    </source>
</evidence>
<accession>A0A5N1GJG4</accession>
<sequence>MNDLIFTYGGTVNLDTLSVEVTLHPSTTARSASSSQVAFRQAFGGAQQFYLSNAEAQNMIQTLESGGSVSSFLSSLGLSIFETAYQGISAPTLSNLKQAASSGNGVVMNVQPNYTAPDLPPSIWFVSQ</sequence>